<evidence type="ECO:0008006" key="3">
    <source>
        <dbReference type="Google" id="ProtNLM"/>
    </source>
</evidence>
<accession>A0A1Y0I2I2</accession>
<proteinExistence type="predicted"/>
<keyword evidence="2" id="KW-1185">Reference proteome</keyword>
<protein>
    <recommendedName>
        <fullName evidence="3">Lipoprotein</fullName>
    </recommendedName>
</protein>
<evidence type="ECO:0000313" key="1">
    <source>
        <dbReference type="EMBL" id="ARU54611.1"/>
    </source>
</evidence>
<gene>
    <name evidence="1" type="ORF">OLMES_0508</name>
</gene>
<dbReference type="PROSITE" id="PS51257">
    <property type="entry name" value="PROKAR_LIPOPROTEIN"/>
    <property type="match status" value="1"/>
</dbReference>
<dbReference type="Proteomes" id="UP000196027">
    <property type="component" value="Chromosome"/>
</dbReference>
<evidence type="ECO:0000313" key="2">
    <source>
        <dbReference type="Proteomes" id="UP000196027"/>
    </source>
</evidence>
<reference evidence="1 2" key="1">
    <citation type="submission" date="2017-05" db="EMBL/GenBank/DDBJ databases">
        <title>Genomic insights into alkan degradation activity of Oleiphilus messinensis.</title>
        <authorList>
            <person name="Kozyavkin S.A."/>
            <person name="Slesarev A.I."/>
            <person name="Golyshin P.N."/>
            <person name="Korzhenkov A."/>
            <person name="Golyshina O.N."/>
            <person name="Toshchakov S.V."/>
        </authorList>
    </citation>
    <scope>NUCLEOTIDE SEQUENCE [LARGE SCALE GENOMIC DNA]</scope>
    <source>
        <strain evidence="1 2">ME102</strain>
    </source>
</reference>
<dbReference type="AlphaFoldDB" id="A0A1Y0I2I2"/>
<sequence length="119" mass="13392">MKEILMVCLLNLAIAGCATTEVKHSSDIPENKNPGCTVEFFMQQEPEGDYQVLNELETHTKRNLFFGGKVNLTDDVYTRLRKESCAMGGNGVIITDYIESQAGEMTHVHTWAKVIKRLE</sequence>
<dbReference type="OrthoDB" id="9978853at2"/>
<organism evidence="1 2">
    <name type="scientific">Oleiphilus messinensis</name>
    <dbReference type="NCBI Taxonomy" id="141451"/>
    <lineage>
        <taxon>Bacteria</taxon>
        <taxon>Pseudomonadati</taxon>
        <taxon>Pseudomonadota</taxon>
        <taxon>Gammaproteobacteria</taxon>
        <taxon>Oceanospirillales</taxon>
        <taxon>Oleiphilaceae</taxon>
        <taxon>Oleiphilus</taxon>
    </lineage>
</organism>
<dbReference type="EMBL" id="CP021425">
    <property type="protein sequence ID" value="ARU54611.1"/>
    <property type="molecule type" value="Genomic_DNA"/>
</dbReference>
<name>A0A1Y0I2I2_9GAMM</name>
<dbReference type="KEGG" id="ome:OLMES_0508"/>
<dbReference type="RefSeq" id="WP_087459790.1">
    <property type="nucleotide sequence ID" value="NZ_CP021425.1"/>
</dbReference>